<evidence type="ECO:0000259" key="17">
    <source>
        <dbReference type="Pfam" id="PF00361"/>
    </source>
</evidence>
<organism evidence="18">
    <name type="scientific">Modiolus philippinarum</name>
    <dbReference type="NCBI Taxonomy" id="310899"/>
    <lineage>
        <taxon>Eukaryota</taxon>
        <taxon>Metazoa</taxon>
        <taxon>Spiralia</taxon>
        <taxon>Lophotrochozoa</taxon>
        <taxon>Mollusca</taxon>
        <taxon>Bivalvia</taxon>
        <taxon>Autobranchia</taxon>
        <taxon>Pteriomorphia</taxon>
        <taxon>Mytilida</taxon>
        <taxon>Mytiloidea</taxon>
        <taxon>Mytilidae</taxon>
        <taxon>Modiolinae</taxon>
        <taxon>Modiolus</taxon>
    </lineage>
</organism>
<keyword evidence="12 16" id="KW-0830">Ubiquinone</keyword>
<keyword evidence="7 16" id="KW-0812">Transmembrane</keyword>
<keyword evidence="10 16" id="KW-1133">Transmembrane helix</keyword>
<feature type="transmembrane region" description="Helical" evidence="16">
    <location>
        <begin position="136"/>
        <end position="157"/>
    </location>
</feature>
<evidence type="ECO:0000256" key="5">
    <source>
        <dbReference type="ARBA" id="ARBA00022448"/>
    </source>
</evidence>
<keyword evidence="6 16" id="KW-0679">Respiratory chain</keyword>
<feature type="transmembrane region" description="Helical" evidence="16">
    <location>
        <begin position="266"/>
        <end position="285"/>
    </location>
</feature>
<feature type="transmembrane region" description="Helical" evidence="16">
    <location>
        <begin position="177"/>
        <end position="197"/>
    </location>
</feature>
<evidence type="ECO:0000256" key="7">
    <source>
        <dbReference type="ARBA" id="ARBA00022692"/>
    </source>
</evidence>
<evidence type="ECO:0000313" key="18">
    <source>
        <dbReference type="EMBL" id="ASB29972.1"/>
    </source>
</evidence>
<evidence type="ECO:0000256" key="13">
    <source>
        <dbReference type="ARBA" id="ARBA00023128"/>
    </source>
</evidence>
<keyword evidence="14 16" id="KW-0472">Membrane</keyword>
<evidence type="ECO:0000256" key="1">
    <source>
        <dbReference type="ARBA" id="ARBA00004225"/>
    </source>
</evidence>
<feature type="transmembrane region" description="Helical" evidence="16">
    <location>
        <begin position="330"/>
        <end position="349"/>
    </location>
</feature>
<sequence length="434" mass="48123">MILGCLSMSLLLTILKSRVEVLFGLIWCVAFSIGFFNWDSSCEFSGIFYADVMSMTFCVLSFYISLLMILVSLTVTRFYFFKVVVLWINIILAIAFVVSSMLVFYLCFESVLVPTVFLILGWGYQPERVQAVSYMIIYTVLGSLPLIYGLVFIYSQGYSDGMGSISNNLDKCVFRFAWLYMLAFLIKLPVFPVHLWLPKAHVEAPVSGSMILAGLLLKLGGFGIVRLLNFLVLVMMSSPMSLILSVSLLGGFMTSLVCLRQTDLKCLIAYSSIGHMSFVLVGALINLNWSILGASVVMLGHGLCSSGLFVLANCMYCVSKSRLLCMNKGYLLIWPFSAILSFVLVINNAASPPSLNLFGEILIFVSVGSLSVVSLALLSFMSFMTACYSLFFYLSCQHGKTDKKSFNNESASFSMMLALISHVMPLNFLFLFIP</sequence>
<dbReference type="InterPro" id="IPR003918">
    <property type="entry name" value="NADH_UbQ_OxRdtase"/>
</dbReference>
<dbReference type="EMBL" id="KY705073">
    <property type="protein sequence ID" value="ASB29972.1"/>
    <property type="molecule type" value="Genomic_DNA"/>
</dbReference>
<dbReference type="GO" id="GO:0031966">
    <property type="term" value="C:mitochondrial membrane"/>
    <property type="evidence" value="ECO:0007669"/>
    <property type="project" value="UniProtKB-SubCell"/>
</dbReference>
<dbReference type="AlphaFoldDB" id="A0A1Z2WWX4"/>
<feature type="domain" description="NADH:quinone oxidoreductase/Mrp antiporter transmembrane" evidence="17">
    <location>
        <begin position="100"/>
        <end position="385"/>
    </location>
</feature>
<comment type="function">
    <text evidence="16">Core subunit of the mitochondrial membrane respiratory chain NADH dehydrogenase (Complex I) which catalyzes electron transfer from NADH through the respiratory chain, using ubiquinone as an electron acceptor. Essential for the catalytic activity and assembly of complex I.</text>
</comment>
<evidence type="ECO:0000256" key="2">
    <source>
        <dbReference type="ARBA" id="ARBA00009025"/>
    </source>
</evidence>
<dbReference type="GO" id="GO:0008137">
    <property type="term" value="F:NADH dehydrogenase (ubiquinone) activity"/>
    <property type="evidence" value="ECO:0007669"/>
    <property type="project" value="UniProtKB-UniRule"/>
</dbReference>
<evidence type="ECO:0000256" key="4">
    <source>
        <dbReference type="ARBA" id="ARBA00021006"/>
    </source>
</evidence>
<dbReference type="Pfam" id="PF00361">
    <property type="entry name" value="Proton_antipo_M"/>
    <property type="match status" value="1"/>
</dbReference>
<keyword evidence="8" id="KW-1278">Translocase</keyword>
<evidence type="ECO:0000256" key="11">
    <source>
        <dbReference type="ARBA" id="ARBA00023027"/>
    </source>
</evidence>
<keyword evidence="5 16" id="KW-0813">Transport</keyword>
<dbReference type="PANTHER" id="PTHR43507:SF20">
    <property type="entry name" value="NADH-UBIQUINONE OXIDOREDUCTASE CHAIN 4"/>
    <property type="match status" value="1"/>
</dbReference>
<comment type="catalytic activity">
    <reaction evidence="15 16">
        <text>a ubiquinone + NADH + 5 H(+)(in) = a ubiquinol + NAD(+) + 4 H(+)(out)</text>
        <dbReference type="Rhea" id="RHEA:29091"/>
        <dbReference type="Rhea" id="RHEA-COMP:9565"/>
        <dbReference type="Rhea" id="RHEA-COMP:9566"/>
        <dbReference type="ChEBI" id="CHEBI:15378"/>
        <dbReference type="ChEBI" id="CHEBI:16389"/>
        <dbReference type="ChEBI" id="CHEBI:17976"/>
        <dbReference type="ChEBI" id="CHEBI:57540"/>
        <dbReference type="ChEBI" id="CHEBI:57945"/>
        <dbReference type="EC" id="7.1.1.2"/>
    </reaction>
</comment>
<dbReference type="PRINTS" id="PR01437">
    <property type="entry name" value="NUOXDRDTASE4"/>
</dbReference>
<geneLocation type="mitochondrion" evidence="18"/>
<dbReference type="GO" id="GO:0048039">
    <property type="term" value="F:ubiquinone binding"/>
    <property type="evidence" value="ECO:0007669"/>
    <property type="project" value="TreeGrafter"/>
</dbReference>
<evidence type="ECO:0000256" key="16">
    <source>
        <dbReference type="RuleBase" id="RU003297"/>
    </source>
</evidence>
<keyword evidence="11 16" id="KW-0520">NAD</keyword>
<comment type="similarity">
    <text evidence="2 16">Belongs to the complex I subunit 4 family.</text>
</comment>
<feature type="transmembrane region" description="Helical" evidence="16">
    <location>
        <begin position="44"/>
        <end position="71"/>
    </location>
</feature>
<feature type="transmembrane region" description="Helical" evidence="16">
    <location>
        <begin position="103"/>
        <end position="124"/>
    </location>
</feature>
<feature type="transmembrane region" description="Helical" evidence="16">
    <location>
        <begin position="240"/>
        <end position="259"/>
    </location>
</feature>
<feature type="transmembrane region" description="Helical" evidence="16">
    <location>
        <begin position="361"/>
        <end position="394"/>
    </location>
</feature>
<name>A0A1Z2WWX4_9BIVA</name>
<dbReference type="PANTHER" id="PTHR43507">
    <property type="entry name" value="NADH-UBIQUINONE OXIDOREDUCTASE CHAIN 4"/>
    <property type="match status" value="1"/>
</dbReference>
<evidence type="ECO:0000256" key="15">
    <source>
        <dbReference type="ARBA" id="ARBA00049551"/>
    </source>
</evidence>
<dbReference type="GO" id="GO:0042773">
    <property type="term" value="P:ATP synthesis coupled electron transport"/>
    <property type="evidence" value="ECO:0007669"/>
    <property type="project" value="InterPro"/>
</dbReference>
<accession>A0A1Z2WWX4</accession>
<dbReference type="EC" id="7.1.1.2" evidence="3 16"/>
<feature type="transmembrane region" description="Helical" evidence="16">
    <location>
        <begin position="291"/>
        <end position="318"/>
    </location>
</feature>
<keyword evidence="13 16" id="KW-0496">Mitochondrion</keyword>
<feature type="transmembrane region" description="Helical" evidence="16">
    <location>
        <begin position="21"/>
        <end position="38"/>
    </location>
</feature>
<protein>
    <recommendedName>
        <fullName evidence="4 16">NADH-ubiquinone oxidoreductase chain 4</fullName>
        <ecNumber evidence="3 16">7.1.1.2</ecNumber>
    </recommendedName>
</protein>
<keyword evidence="9 16" id="KW-0249">Electron transport</keyword>
<evidence type="ECO:0000256" key="12">
    <source>
        <dbReference type="ARBA" id="ARBA00023075"/>
    </source>
</evidence>
<feature type="transmembrane region" description="Helical" evidence="16">
    <location>
        <begin position="415"/>
        <end position="433"/>
    </location>
</feature>
<dbReference type="InterPro" id="IPR001750">
    <property type="entry name" value="ND/Mrp_TM"/>
</dbReference>
<gene>
    <name evidence="18" type="primary">nad4</name>
</gene>
<evidence type="ECO:0000256" key="6">
    <source>
        <dbReference type="ARBA" id="ARBA00022660"/>
    </source>
</evidence>
<dbReference type="GO" id="GO:0003954">
    <property type="term" value="F:NADH dehydrogenase activity"/>
    <property type="evidence" value="ECO:0007669"/>
    <property type="project" value="TreeGrafter"/>
</dbReference>
<proteinExistence type="inferred from homology"/>
<reference evidence="18" key="1">
    <citation type="journal article" date="2017" name="Nat. Ecol. Evol.">
        <title>Adaptation to deep-sea chemosynthetic environments as revealed by mussel genomes.</title>
        <authorList>
            <person name="Sun J."/>
            <person name="Zhang Y."/>
            <person name="Xu T."/>
            <person name="Zhang Y."/>
            <person name="Mu H."/>
            <person name="Zhang Y."/>
            <person name="Lan Y."/>
            <person name="Fields C.J."/>
            <person name="Hui J.H.L."/>
            <person name="Zhang W."/>
            <person name="Li R."/>
            <person name="Nong W."/>
            <person name="Cheung F.K.M."/>
            <person name="Qiu J.-W."/>
            <person name="Qian P.-Y."/>
        </authorList>
    </citation>
    <scope>NUCLEOTIDE SEQUENCE</scope>
</reference>
<comment type="subcellular location">
    <subcellularLocation>
        <location evidence="1 16">Mitochondrion membrane</location>
        <topology evidence="1 16">Multi-pass membrane protein</topology>
    </subcellularLocation>
</comment>
<evidence type="ECO:0000256" key="8">
    <source>
        <dbReference type="ARBA" id="ARBA00022967"/>
    </source>
</evidence>
<evidence type="ECO:0000256" key="10">
    <source>
        <dbReference type="ARBA" id="ARBA00022989"/>
    </source>
</evidence>
<dbReference type="GO" id="GO:0015990">
    <property type="term" value="P:electron transport coupled proton transport"/>
    <property type="evidence" value="ECO:0007669"/>
    <property type="project" value="TreeGrafter"/>
</dbReference>
<evidence type="ECO:0000256" key="14">
    <source>
        <dbReference type="ARBA" id="ARBA00023136"/>
    </source>
</evidence>
<feature type="transmembrane region" description="Helical" evidence="16">
    <location>
        <begin position="209"/>
        <end position="234"/>
    </location>
</feature>
<evidence type="ECO:0000256" key="9">
    <source>
        <dbReference type="ARBA" id="ARBA00022982"/>
    </source>
</evidence>
<evidence type="ECO:0000256" key="3">
    <source>
        <dbReference type="ARBA" id="ARBA00012944"/>
    </source>
</evidence>
<feature type="transmembrane region" description="Helical" evidence="16">
    <location>
        <begin position="78"/>
        <end position="97"/>
    </location>
</feature>